<sequence length="181" mass="20697">MPERSCARVLMDPLLLCPGKGLVLPNHNIDQIATHTRFLLISLPNNDMSKISPFAFHKTLIRIGGDPKSVKRFRSGDLLIEITEPSDTSKISKSVKQQNSKNRGKRTKVQKPEIEKMAPHKPRKSAPTEYTTDDTDMLMHYVEEELEPDPTDKFAIKECFRNNPDKNIRALTPTRFRKSRS</sequence>
<dbReference type="AlphaFoldDB" id="A0A8X6VXA5"/>
<accession>A0A8X6VXA5</accession>
<evidence type="ECO:0000313" key="2">
    <source>
        <dbReference type="EMBL" id="GFY24081.1"/>
    </source>
</evidence>
<evidence type="ECO:0000256" key="1">
    <source>
        <dbReference type="SAM" id="MobiDB-lite"/>
    </source>
</evidence>
<reference evidence="2" key="1">
    <citation type="submission" date="2020-08" db="EMBL/GenBank/DDBJ databases">
        <title>Multicomponent nature underlies the extraordinary mechanical properties of spider dragline silk.</title>
        <authorList>
            <person name="Kono N."/>
            <person name="Nakamura H."/>
            <person name="Mori M."/>
            <person name="Yoshida Y."/>
            <person name="Ohtoshi R."/>
            <person name="Malay A.D."/>
            <person name="Moran D.A.P."/>
            <person name="Tomita M."/>
            <person name="Numata K."/>
            <person name="Arakawa K."/>
        </authorList>
    </citation>
    <scope>NUCLEOTIDE SEQUENCE</scope>
</reference>
<name>A0A8X6VXA5_TRICX</name>
<feature type="region of interest" description="Disordered" evidence="1">
    <location>
        <begin position="86"/>
        <end position="133"/>
    </location>
</feature>
<protein>
    <submittedName>
        <fullName evidence="2">Uncharacterized protein</fullName>
    </submittedName>
</protein>
<gene>
    <name evidence="2" type="ORF">TNCV_1011341</name>
</gene>
<feature type="compositionally biased region" description="Polar residues" evidence="1">
    <location>
        <begin position="86"/>
        <end position="101"/>
    </location>
</feature>
<comment type="caution">
    <text evidence="2">The sequence shown here is derived from an EMBL/GenBank/DDBJ whole genome shotgun (WGS) entry which is preliminary data.</text>
</comment>
<evidence type="ECO:0000313" key="3">
    <source>
        <dbReference type="Proteomes" id="UP000887159"/>
    </source>
</evidence>
<dbReference type="EMBL" id="BMAU01021369">
    <property type="protein sequence ID" value="GFY24081.1"/>
    <property type="molecule type" value="Genomic_DNA"/>
</dbReference>
<dbReference type="Proteomes" id="UP000887159">
    <property type="component" value="Unassembled WGS sequence"/>
</dbReference>
<proteinExistence type="predicted"/>
<organism evidence="2 3">
    <name type="scientific">Trichonephila clavipes</name>
    <name type="common">Golden silk orbweaver</name>
    <name type="synonym">Nephila clavipes</name>
    <dbReference type="NCBI Taxonomy" id="2585209"/>
    <lineage>
        <taxon>Eukaryota</taxon>
        <taxon>Metazoa</taxon>
        <taxon>Ecdysozoa</taxon>
        <taxon>Arthropoda</taxon>
        <taxon>Chelicerata</taxon>
        <taxon>Arachnida</taxon>
        <taxon>Araneae</taxon>
        <taxon>Araneomorphae</taxon>
        <taxon>Entelegynae</taxon>
        <taxon>Araneoidea</taxon>
        <taxon>Nephilidae</taxon>
        <taxon>Trichonephila</taxon>
    </lineage>
</organism>
<keyword evidence="3" id="KW-1185">Reference proteome</keyword>